<dbReference type="RefSeq" id="WP_259528990.1">
    <property type="nucleotide sequence ID" value="NZ_JANLCK010000005.1"/>
</dbReference>
<feature type="region of interest" description="Disordered" evidence="1">
    <location>
        <begin position="357"/>
        <end position="379"/>
    </location>
</feature>
<feature type="signal peptide" evidence="2">
    <location>
        <begin position="1"/>
        <end position="22"/>
    </location>
</feature>
<organism evidence="4 5">
    <name type="scientific">Herbiconiux oxytropis</name>
    <dbReference type="NCBI Taxonomy" id="2970915"/>
    <lineage>
        <taxon>Bacteria</taxon>
        <taxon>Bacillati</taxon>
        <taxon>Actinomycetota</taxon>
        <taxon>Actinomycetes</taxon>
        <taxon>Micrococcales</taxon>
        <taxon>Microbacteriaceae</taxon>
        <taxon>Herbiconiux</taxon>
    </lineage>
</organism>
<gene>
    <name evidence="4" type="ORF">N1028_11475</name>
</gene>
<feature type="domain" description="Periplasmic binding protein" evidence="3">
    <location>
        <begin position="89"/>
        <end position="334"/>
    </location>
</feature>
<dbReference type="PROSITE" id="PS51257">
    <property type="entry name" value="PROKAR_LIPOPROTEIN"/>
    <property type="match status" value="1"/>
</dbReference>
<dbReference type="Gene3D" id="3.40.50.2300">
    <property type="match status" value="2"/>
</dbReference>
<evidence type="ECO:0000259" key="3">
    <source>
        <dbReference type="Pfam" id="PF13407"/>
    </source>
</evidence>
<evidence type="ECO:0000256" key="2">
    <source>
        <dbReference type="SAM" id="SignalP"/>
    </source>
</evidence>
<keyword evidence="2" id="KW-0732">Signal</keyword>
<accession>A0AA42BVI9</accession>
<reference evidence="4" key="1">
    <citation type="submission" date="2022-08" db="EMBL/GenBank/DDBJ databases">
        <authorList>
            <person name="Deng Y."/>
            <person name="Han X.-F."/>
            <person name="Zhang Y.-Q."/>
        </authorList>
    </citation>
    <scope>NUCLEOTIDE SEQUENCE</scope>
    <source>
        <strain evidence="4">CPCC 203407</strain>
    </source>
</reference>
<name>A0AA42BVI9_9MICO</name>
<sequence length="379" mass="39353">MTYPQRTIPAAFVAATALLALAACSGSGETGSTDGPASAADSAAVDAAAERVAQYSAEQDPIEIEPLPAPPEEGLTVAITSCTLPVCHTLTDAAAEAAEAIGWTVVPYESELTPESYVATWDQMMQSPPDLIAYIPFAPDALIEDHLAKTKELGIPVVVAAPAGDRPDKDGPVFASYNGYTEFFQSGGLMGDVVVADGGTGESTVFVWDPALSLIWDPIKAGFDERMQASGSVADVLEASNSGIGTAVPGQLVSYLQSHPDVEYVVLALADYSAGIPEALESAGLADRVKIVSRAPQAANLANVKAGKEFASVGEENSSNGWRAIDGLARLAQGMTPDDTWFEPAGWAQIYTADTVTQTTEPPTTPGSPEAFLSAWGVE</sequence>
<evidence type="ECO:0000256" key="1">
    <source>
        <dbReference type="SAM" id="MobiDB-lite"/>
    </source>
</evidence>
<dbReference type="InterPro" id="IPR028082">
    <property type="entry name" value="Peripla_BP_I"/>
</dbReference>
<proteinExistence type="predicted"/>
<keyword evidence="5" id="KW-1185">Reference proteome</keyword>
<evidence type="ECO:0000313" key="5">
    <source>
        <dbReference type="Proteomes" id="UP001165587"/>
    </source>
</evidence>
<evidence type="ECO:0000313" key="4">
    <source>
        <dbReference type="EMBL" id="MCS5726514.1"/>
    </source>
</evidence>
<dbReference type="Proteomes" id="UP001165587">
    <property type="component" value="Unassembled WGS sequence"/>
</dbReference>
<dbReference type="InterPro" id="IPR025997">
    <property type="entry name" value="SBP_2_dom"/>
</dbReference>
<dbReference type="AlphaFoldDB" id="A0AA42BVI9"/>
<comment type="caution">
    <text evidence="4">The sequence shown here is derived from an EMBL/GenBank/DDBJ whole genome shotgun (WGS) entry which is preliminary data.</text>
</comment>
<dbReference type="SUPFAM" id="SSF53822">
    <property type="entry name" value="Periplasmic binding protein-like I"/>
    <property type="match status" value="1"/>
</dbReference>
<dbReference type="Pfam" id="PF13407">
    <property type="entry name" value="Peripla_BP_4"/>
    <property type="match status" value="1"/>
</dbReference>
<dbReference type="EMBL" id="JANLCK010000005">
    <property type="protein sequence ID" value="MCS5726514.1"/>
    <property type="molecule type" value="Genomic_DNA"/>
</dbReference>
<protein>
    <submittedName>
        <fullName evidence="4">Substrate-binding domain-containing protein</fullName>
    </submittedName>
</protein>
<feature type="chain" id="PRO_5041244073" evidence="2">
    <location>
        <begin position="23"/>
        <end position="379"/>
    </location>
</feature>